<dbReference type="SMART" id="SM00382">
    <property type="entry name" value="AAA"/>
    <property type="match status" value="1"/>
</dbReference>
<feature type="region of interest" description="Disordered" evidence="11">
    <location>
        <begin position="1"/>
        <end position="156"/>
    </location>
</feature>
<dbReference type="GeneID" id="19018451"/>
<feature type="compositionally biased region" description="Low complexity" evidence="11">
    <location>
        <begin position="114"/>
        <end position="144"/>
    </location>
</feature>
<reference evidence="13 14" key="1">
    <citation type="submission" date="2011-10" db="EMBL/GenBank/DDBJ databases">
        <authorList>
            <person name="Genoscope - CEA"/>
        </authorList>
    </citation>
    <scope>NUCLEOTIDE SEQUENCE [LARGE SCALE GENOMIC DNA]</scope>
    <source>
        <strain evidence="13 14">RCC 1105</strain>
    </source>
</reference>
<evidence type="ECO:0000256" key="7">
    <source>
        <dbReference type="ARBA" id="ARBA00022801"/>
    </source>
</evidence>
<dbReference type="GO" id="GO:0004222">
    <property type="term" value="F:metalloendopeptidase activity"/>
    <property type="evidence" value="ECO:0007669"/>
    <property type="project" value="InterPro"/>
</dbReference>
<dbReference type="GO" id="GO:0006508">
    <property type="term" value="P:proteolysis"/>
    <property type="evidence" value="ECO:0007669"/>
    <property type="project" value="UniProtKB-KW"/>
</dbReference>
<feature type="region of interest" description="Disordered" evidence="11">
    <location>
        <begin position="427"/>
        <end position="452"/>
    </location>
</feature>
<dbReference type="GO" id="GO:0046872">
    <property type="term" value="F:metal ion binding"/>
    <property type="evidence" value="ECO:0007669"/>
    <property type="project" value="UniProtKB-KW"/>
</dbReference>
<evidence type="ECO:0000313" key="13">
    <source>
        <dbReference type="EMBL" id="CCO14501.1"/>
    </source>
</evidence>
<evidence type="ECO:0000256" key="11">
    <source>
        <dbReference type="SAM" id="MobiDB-lite"/>
    </source>
</evidence>
<feature type="compositionally biased region" description="Basic and acidic residues" evidence="11">
    <location>
        <begin position="441"/>
        <end position="450"/>
    </location>
</feature>
<dbReference type="InterPro" id="IPR027417">
    <property type="entry name" value="P-loop_NTPase"/>
</dbReference>
<protein>
    <submittedName>
        <fullName evidence="13">ATP-dependent metalloprotease FtsH</fullName>
    </submittedName>
</protein>
<name>K8E9X8_9CHLO</name>
<dbReference type="Proteomes" id="UP000198341">
    <property type="component" value="Chromosome 1"/>
</dbReference>
<dbReference type="EMBL" id="FO082278">
    <property type="protein sequence ID" value="CCO14501.1"/>
    <property type="molecule type" value="Genomic_DNA"/>
</dbReference>
<dbReference type="RefSeq" id="XP_007515622.1">
    <property type="nucleotide sequence ID" value="XM_007515560.1"/>
</dbReference>
<dbReference type="STRING" id="41875.K8E9X8"/>
<dbReference type="Pfam" id="PF17862">
    <property type="entry name" value="AAA_lid_3"/>
    <property type="match status" value="1"/>
</dbReference>
<dbReference type="GO" id="GO:0009507">
    <property type="term" value="C:chloroplast"/>
    <property type="evidence" value="ECO:0007669"/>
    <property type="project" value="TreeGrafter"/>
</dbReference>
<dbReference type="InterPro" id="IPR037219">
    <property type="entry name" value="Peptidase_M41-like"/>
</dbReference>
<dbReference type="AlphaFoldDB" id="K8E9X8"/>
<comment type="similarity">
    <text evidence="2">In the C-terminal section; belongs to the peptidase M41 family.</text>
</comment>
<keyword evidence="9" id="KW-0067">ATP-binding</keyword>
<evidence type="ECO:0000313" key="14">
    <source>
        <dbReference type="Proteomes" id="UP000198341"/>
    </source>
</evidence>
<dbReference type="InterPro" id="IPR000642">
    <property type="entry name" value="Peptidase_M41"/>
</dbReference>
<dbReference type="SUPFAM" id="SSF140990">
    <property type="entry name" value="FtsH protease domain-like"/>
    <property type="match status" value="1"/>
</dbReference>
<feature type="compositionally biased region" description="Low complexity" evidence="11">
    <location>
        <begin position="32"/>
        <end position="56"/>
    </location>
</feature>
<evidence type="ECO:0000256" key="9">
    <source>
        <dbReference type="ARBA" id="ARBA00022840"/>
    </source>
</evidence>
<dbReference type="GO" id="GO:0004176">
    <property type="term" value="F:ATP-dependent peptidase activity"/>
    <property type="evidence" value="ECO:0007669"/>
    <property type="project" value="InterPro"/>
</dbReference>
<dbReference type="eggNOG" id="KOG0731">
    <property type="taxonomic scope" value="Eukaryota"/>
</dbReference>
<feature type="compositionally biased region" description="Basic residues" evidence="11">
    <location>
        <begin position="57"/>
        <end position="69"/>
    </location>
</feature>
<organism evidence="13 14">
    <name type="scientific">Bathycoccus prasinos</name>
    <dbReference type="NCBI Taxonomy" id="41875"/>
    <lineage>
        <taxon>Eukaryota</taxon>
        <taxon>Viridiplantae</taxon>
        <taxon>Chlorophyta</taxon>
        <taxon>Mamiellophyceae</taxon>
        <taxon>Mamiellales</taxon>
        <taxon>Bathycoccaceae</taxon>
        <taxon>Bathycoccus</taxon>
    </lineage>
</organism>
<dbReference type="InterPro" id="IPR003959">
    <property type="entry name" value="ATPase_AAA_core"/>
</dbReference>
<dbReference type="Pfam" id="PF00004">
    <property type="entry name" value="AAA"/>
    <property type="match status" value="1"/>
</dbReference>
<keyword evidence="6" id="KW-0547">Nucleotide-binding</keyword>
<dbReference type="FunFam" id="3.40.50.300:FF:000001">
    <property type="entry name" value="ATP-dependent zinc metalloprotease FtsH"/>
    <property type="match status" value="1"/>
</dbReference>
<gene>
    <name evidence="13" type="ORF">Bathy01g07170</name>
</gene>
<accession>K8E9X8</accession>
<keyword evidence="10 13" id="KW-0482">Metalloprotease</keyword>
<dbReference type="InterPro" id="IPR041569">
    <property type="entry name" value="AAA_lid_3"/>
</dbReference>
<sequence length="1024" mass="114144">MSVSSPMLLGGVPALPLRGEASSTSKRPGVWSSRQTSSSSRLNSSPFPSSFPSSSSKRSRRGGRGRARVHVNALFGGKGGDGASKETSTSSSGTKTKGKGSLASGDKKQKKKSAPSSSTPSSSSAGESATNATGKKKASSSSTSPKKRSTKGETILTDPSFGGVRWFRRQKKKAYEYWRARSDRGHLQVGSWGQNARMPRYLPQSSYIPGDASSNPYLRNQKKLSIEDLQFTQMGRAKLQKHRQSIAYSRFCLDLIEERIDEVYVDVIGQIARYYAVYPDGRLAVCQVPTLDSRELRDLFRMLEINPMPLKEESTFSLETVLPDGSSVDAKTGFASNYFIPGFLIFVIWGAVFYMTRFQEDWDDRQRLLEIDRQNEERAAMEKEDAMLIRIKDSMIGLKDKEGKDAKRYKELQKEFQNRQAGLIQEAEMKKEKQMRKLSKKARESEERGEAGIFDPKANAFLELGARVVKARTKQGQEEAVEEKKDTEEKKKKKKEDGDKEEEGKDSRRKMKKGKLNSKMAMRDHDSKVVLFEDVAGIDQAKVELTEVVDFFLKPEKFKASGARTPKGVLLTGPPGCGKTLLARAVAGEAGATFFSITASEFVEMFVGVGAARVRDLFAQAKRQAPSIIFIDELDAVGRPRGGGGSGNDERDQTLNQMLVELDGFATDTQVVVIAATNRADVLDSALVRAGRFDRKVVVSLPEFKGRMAILQVHCKDKKLAEEIDWVTLSEEMDGFSGAQLAQVVNMACLQAAKDNRESLTNADFRTALDIEIMGKLLPFTIGPENEKRLALIHSAAAIAYEMHVPDIARVSFVTVLARESNTTGQVCLLSEPDNDRTKIFTKSFHRRLMRVAYSAGCFEELYYGFDKNSKASAAYDGRARELAISMVHEAGMSDVKDSYFALSINYDVLELSTFLKDKRRGYLLSNVDKEMYSKAEFEIRDIMRQSRNEAMEFVKRQRPAIEELARRVLASEKKTVLSYEIREIIEKFGVKEDIETTVGPLGSSRKPIAEWDSEGIPTNLRSR</sequence>
<comment type="cofactor">
    <cofactor evidence="1">
        <name>Zn(2+)</name>
        <dbReference type="ChEBI" id="CHEBI:29105"/>
    </cofactor>
</comment>
<evidence type="ECO:0000256" key="2">
    <source>
        <dbReference type="ARBA" id="ARBA00010044"/>
    </source>
</evidence>
<evidence type="ECO:0000256" key="8">
    <source>
        <dbReference type="ARBA" id="ARBA00022833"/>
    </source>
</evidence>
<dbReference type="InterPro" id="IPR003593">
    <property type="entry name" value="AAA+_ATPase"/>
</dbReference>
<keyword evidence="4" id="KW-0645">Protease</keyword>
<evidence type="ECO:0000256" key="6">
    <source>
        <dbReference type="ARBA" id="ARBA00022741"/>
    </source>
</evidence>
<dbReference type="Pfam" id="PF01434">
    <property type="entry name" value="Peptidase_M41"/>
    <property type="match status" value="1"/>
</dbReference>
<keyword evidence="5" id="KW-0479">Metal-binding</keyword>
<feature type="compositionally biased region" description="Basic and acidic residues" evidence="11">
    <location>
        <begin position="482"/>
        <end position="506"/>
    </location>
</feature>
<feature type="compositionally biased region" description="Low complexity" evidence="11">
    <location>
        <begin position="85"/>
        <end position="104"/>
    </location>
</feature>
<dbReference type="PROSITE" id="PS00674">
    <property type="entry name" value="AAA"/>
    <property type="match status" value="1"/>
</dbReference>
<evidence type="ECO:0000256" key="5">
    <source>
        <dbReference type="ARBA" id="ARBA00022723"/>
    </source>
</evidence>
<dbReference type="SUPFAM" id="SSF52540">
    <property type="entry name" value="P-loop containing nucleoside triphosphate hydrolases"/>
    <property type="match status" value="1"/>
</dbReference>
<comment type="similarity">
    <text evidence="3">In the N-terminal section; belongs to the AAA ATPase family.</text>
</comment>
<dbReference type="GO" id="GO:0045037">
    <property type="term" value="P:protein import into chloroplast stroma"/>
    <property type="evidence" value="ECO:0007669"/>
    <property type="project" value="TreeGrafter"/>
</dbReference>
<proteinExistence type="inferred from homology"/>
<feature type="domain" description="AAA+ ATPase" evidence="12">
    <location>
        <begin position="565"/>
        <end position="703"/>
    </location>
</feature>
<dbReference type="PANTHER" id="PTHR23076">
    <property type="entry name" value="METALLOPROTEASE M41 FTSH"/>
    <property type="match status" value="1"/>
</dbReference>
<evidence type="ECO:0000259" key="12">
    <source>
        <dbReference type="SMART" id="SM00382"/>
    </source>
</evidence>
<evidence type="ECO:0000256" key="4">
    <source>
        <dbReference type="ARBA" id="ARBA00022670"/>
    </source>
</evidence>
<dbReference type="PANTHER" id="PTHR23076:SF56">
    <property type="entry name" value="INACTIVE ATP-DEPENDENT ZINC METALLOPROTEASE FTSHI 2, CHLOROPLASTIC-RELATED"/>
    <property type="match status" value="1"/>
</dbReference>
<keyword evidence="8" id="KW-0862">Zinc</keyword>
<dbReference type="KEGG" id="bpg:Bathy01g07170"/>
<dbReference type="OrthoDB" id="1413014at2759"/>
<feature type="region of interest" description="Disordered" evidence="11">
    <location>
        <begin position="473"/>
        <end position="519"/>
    </location>
</feature>
<dbReference type="InterPro" id="IPR003960">
    <property type="entry name" value="ATPase_AAA_CS"/>
</dbReference>
<feature type="region of interest" description="Disordered" evidence="11">
    <location>
        <begin position="1005"/>
        <end position="1024"/>
    </location>
</feature>
<evidence type="ECO:0000256" key="10">
    <source>
        <dbReference type="ARBA" id="ARBA00023049"/>
    </source>
</evidence>
<evidence type="ECO:0000256" key="1">
    <source>
        <dbReference type="ARBA" id="ARBA00001947"/>
    </source>
</evidence>
<dbReference type="CDD" id="cd19501">
    <property type="entry name" value="RecA-like_FtsH"/>
    <property type="match status" value="1"/>
</dbReference>
<feature type="compositionally biased region" description="Basic residues" evidence="11">
    <location>
        <begin position="507"/>
        <end position="516"/>
    </location>
</feature>
<dbReference type="Gene3D" id="3.40.50.300">
    <property type="entry name" value="P-loop containing nucleotide triphosphate hydrolases"/>
    <property type="match status" value="1"/>
</dbReference>
<dbReference type="Gene3D" id="1.10.8.60">
    <property type="match status" value="1"/>
</dbReference>
<keyword evidence="7" id="KW-0378">Hydrolase</keyword>
<keyword evidence="14" id="KW-1185">Reference proteome</keyword>
<dbReference type="GO" id="GO:0016887">
    <property type="term" value="F:ATP hydrolysis activity"/>
    <property type="evidence" value="ECO:0007669"/>
    <property type="project" value="InterPro"/>
</dbReference>
<evidence type="ECO:0000256" key="3">
    <source>
        <dbReference type="ARBA" id="ARBA00010550"/>
    </source>
</evidence>
<dbReference type="GO" id="GO:0005524">
    <property type="term" value="F:ATP binding"/>
    <property type="evidence" value="ECO:0007669"/>
    <property type="project" value="UniProtKB-KW"/>
</dbReference>
<dbReference type="Gene3D" id="1.20.58.760">
    <property type="entry name" value="Peptidase M41"/>
    <property type="match status" value="1"/>
</dbReference>